<comment type="caution">
    <text evidence="1">The sequence shown here is derived from an EMBL/GenBank/DDBJ whole genome shotgun (WGS) entry which is preliminary data.</text>
</comment>
<reference evidence="1 2" key="1">
    <citation type="journal article" date="2024" name="J Genomics">
        <title>Draft genome sequencing and assembly of Favolaschia claudopus CIRM-BRFM 2984 isolated from oak limbs.</title>
        <authorList>
            <person name="Navarro D."/>
            <person name="Drula E."/>
            <person name="Chaduli D."/>
            <person name="Cazenave R."/>
            <person name="Ahrendt S."/>
            <person name="Wang J."/>
            <person name="Lipzen A."/>
            <person name="Daum C."/>
            <person name="Barry K."/>
            <person name="Grigoriev I.V."/>
            <person name="Favel A."/>
            <person name="Rosso M.N."/>
            <person name="Martin F."/>
        </authorList>
    </citation>
    <scope>NUCLEOTIDE SEQUENCE [LARGE SCALE GENOMIC DNA]</scope>
    <source>
        <strain evidence="1 2">CIRM-BRFM 2984</strain>
    </source>
</reference>
<dbReference type="AlphaFoldDB" id="A0AAW0C571"/>
<name>A0AAW0C571_9AGAR</name>
<evidence type="ECO:0000313" key="1">
    <source>
        <dbReference type="EMBL" id="KAK7034177.1"/>
    </source>
</evidence>
<keyword evidence="2" id="KW-1185">Reference proteome</keyword>
<organism evidence="1 2">
    <name type="scientific">Favolaschia claudopus</name>
    <dbReference type="NCBI Taxonomy" id="2862362"/>
    <lineage>
        <taxon>Eukaryota</taxon>
        <taxon>Fungi</taxon>
        <taxon>Dikarya</taxon>
        <taxon>Basidiomycota</taxon>
        <taxon>Agaricomycotina</taxon>
        <taxon>Agaricomycetes</taxon>
        <taxon>Agaricomycetidae</taxon>
        <taxon>Agaricales</taxon>
        <taxon>Marasmiineae</taxon>
        <taxon>Mycenaceae</taxon>
        <taxon>Favolaschia</taxon>
    </lineage>
</organism>
<accession>A0AAW0C571</accession>
<protein>
    <submittedName>
        <fullName evidence="1">Uncharacterized protein</fullName>
    </submittedName>
</protein>
<dbReference type="EMBL" id="JAWWNJ010000021">
    <property type="protein sequence ID" value="KAK7034177.1"/>
    <property type="molecule type" value="Genomic_DNA"/>
</dbReference>
<dbReference type="Proteomes" id="UP001362999">
    <property type="component" value="Unassembled WGS sequence"/>
</dbReference>
<gene>
    <name evidence="1" type="ORF">R3P38DRAFT_3184944</name>
</gene>
<proteinExistence type="predicted"/>
<sequence length="220" mass="25920">MNYDNKYWQSKFSTDELKGLSLDAEFQLVFSLTVFFSVSIRQLFQWLFTTDIPRVTRAVSHFMGYFATQHTLEDQFGPAMLFALWRDANRYPKAQKYLRQMTIPCAHELILEDSDQVITSPLLQIRPKTLTIQQLRDILRPTKLIEIIKKLAPFTWELLHTFSAAPNAWRKRRKADVDDKMEAEEEDWIDDPNDDADLELSCFFLRAPQCLRKPSTSKEY</sequence>
<evidence type="ECO:0000313" key="2">
    <source>
        <dbReference type="Proteomes" id="UP001362999"/>
    </source>
</evidence>